<dbReference type="PANTHER" id="PTHR48081">
    <property type="entry name" value="AB HYDROLASE SUPERFAMILY PROTEIN C4A8.06C"/>
    <property type="match status" value="1"/>
</dbReference>
<reference evidence="3 4" key="1">
    <citation type="submission" date="2020-08" db="EMBL/GenBank/DDBJ databases">
        <title>Sequencing the genomes of 1000 actinobacteria strains.</title>
        <authorList>
            <person name="Klenk H.-P."/>
        </authorList>
    </citation>
    <scope>NUCLEOTIDE SEQUENCE [LARGE SCALE GENOMIC DNA]</scope>
    <source>
        <strain evidence="3 4">DSM 23974</strain>
    </source>
</reference>
<feature type="domain" description="BD-FAE-like" evidence="2">
    <location>
        <begin position="61"/>
        <end position="283"/>
    </location>
</feature>
<gene>
    <name evidence="3" type="ORF">HDA30_002009</name>
</gene>
<dbReference type="InterPro" id="IPR050300">
    <property type="entry name" value="GDXG_lipolytic_enzyme"/>
</dbReference>
<name>A0A7W7M4A2_9MICC</name>
<evidence type="ECO:0000313" key="3">
    <source>
        <dbReference type="EMBL" id="MBB4736501.1"/>
    </source>
</evidence>
<dbReference type="Gene3D" id="3.40.50.1820">
    <property type="entry name" value="alpha/beta hydrolase"/>
    <property type="match status" value="1"/>
</dbReference>
<evidence type="ECO:0000256" key="1">
    <source>
        <dbReference type="ARBA" id="ARBA00022801"/>
    </source>
</evidence>
<keyword evidence="1" id="KW-0378">Hydrolase</keyword>
<sequence>MQRRTVLSVVGTTAPLGALGVGVASGHVGGARPDAPVERSAGVVARRGLRYARLPDRAGVLDLYRPPGVGPFPVLMWTSGSGWTSDAGNRDGEDLARALVPHGWAVAAYSTRSSAQATFPAHVHDANAAVRWLRAEADTFDLDSDRIAIGGSSSGGWTALMVGYTTGRPGYDGTVGGHWGTSSAVRAVVDFYAPVHLRSLDEHMRPGACRRLNEHLGTRHCHADDRGYESRMLGRPVTQTLALADEASPLHHVHGQAPPTLIVHGTGDDVVPEEQSAVLYEALVRHGVPSAHYEVRGGEHVVGLGQNGTAAARVRSQGLPEHVRRPAFSAEAVVGFLDAVV</sequence>
<dbReference type="InterPro" id="IPR049492">
    <property type="entry name" value="BD-FAE-like_dom"/>
</dbReference>
<dbReference type="AlphaFoldDB" id="A0A7W7M4A2"/>
<dbReference type="SUPFAM" id="SSF53474">
    <property type="entry name" value="alpha/beta-Hydrolases"/>
    <property type="match status" value="1"/>
</dbReference>
<evidence type="ECO:0000313" key="4">
    <source>
        <dbReference type="Proteomes" id="UP000540191"/>
    </source>
</evidence>
<dbReference type="Proteomes" id="UP000540191">
    <property type="component" value="Unassembled WGS sequence"/>
</dbReference>
<protein>
    <submittedName>
        <fullName evidence="3">Acetyl esterase/lipase</fullName>
    </submittedName>
</protein>
<keyword evidence="4" id="KW-1185">Reference proteome</keyword>
<dbReference type="EMBL" id="JACHNA010000001">
    <property type="protein sequence ID" value="MBB4736501.1"/>
    <property type="molecule type" value="Genomic_DNA"/>
</dbReference>
<comment type="caution">
    <text evidence="3">The sequence shown here is derived from an EMBL/GenBank/DDBJ whole genome shotgun (WGS) entry which is preliminary data.</text>
</comment>
<dbReference type="Pfam" id="PF20434">
    <property type="entry name" value="BD-FAE"/>
    <property type="match status" value="1"/>
</dbReference>
<dbReference type="GO" id="GO:0016787">
    <property type="term" value="F:hydrolase activity"/>
    <property type="evidence" value="ECO:0007669"/>
    <property type="project" value="UniProtKB-KW"/>
</dbReference>
<accession>A0A7W7M4A2</accession>
<dbReference type="RefSeq" id="WP_184242151.1">
    <property type="nucleotide sequence ID" value="NZ_JACHNA010000001.1"/>
</dbReference>
<evidence type="ECO:0000259" key="2">
    <source>
        <dbReference type="Pfam" id="PF20434"/>
    </source>
</evidence>
<dbReference type="PANTHER" id="PTHR48081:SF13">
    <property type="entry name" value="ALPHA_BETA HYDROLASE"/>
    <property type="match status" value="1"/>
</dbReference>
<organism evidence="3 4">
    <name type="scientific">Micrococcus cohnii</name>
    <dbReference type="NCBI Taxonomy" id="993416"/>
    <lineage>
        <taxon>Bacteria</taxon>
        <taxon>Bacillati</taxon>
        <taxon>Actinomycetota</taxon>
        <taxon>Actinomycetes</taxon>
        <taxon>Micrococcales</taxon>
        <taxon>Micrococcaceae</taxon>
        <taxon>Micrococcus</taxon>
    </lineage>
</organism>
<dbReference type="InterPro" id="IPR029058">
    <property type="entry name" value="AB_hydrolase_fold"/>
</dbReference>
<proteinExistence type="predicted"/>